<dbReference type="InterPro" id="IPR002288">
    <property type="entry name" value="DNA_gyrase_B_C"/>
</dbReference>
<dbReference type="FunFam" id="3.30.230.10:FF:000005">
    <property type="entry name" value="DNA gyrase subunit B"/>
    <property type="match status" value="1"/>
</dbReference>
<evidence type="ECO:0000259" key="13">
    <source>
        <dbReference type="PROSITE" id="PS50880"/>
    </source>
</evidence>
<dbReference type="CDD" id="cd03366">
    <property type="entry name" value="TOPRIM_TopoIIA_GyrB"/>
    <property type="match status" value="1"/>
</dbReference>
<dbReference type="AlphaFoldDB" id="A0A1Y0EIP6"/>
<dbReference type="InterPro" id="IPR018522">
    <property type="entry name" value="TopoIIA_CS"/>
</dbReference>
<dbReference type="OrthoDB" id="9802808at2"/>
<evidence type="ECO:0000256" key="12">
    <source>
        <dbReference type="SAM" id="MobiDB-lite"/>
    </source>
</evidence>
<feature type="domain" description="Toprim" evidence="13">
    <location>
        <begin position="461"/>
        <end position="585"/>
    </location>
</feature>
<comment type="catalytic activity">
    <reaction evidence="1 11">
        <text>ATP-dependent breakage, passage and rejoining of double-stranded DNA.</text>
        <dbReference type="EC" id="5.6.2.2"/>
    </reaction>
</comment>
<keyword evidence="3 11" id="KW-0963">Cytoplasm</keyword>
<evidence type="ECO:0000256" key="2">
    <source>
        <dbReference type="ARBA" id="ARBA00010708"/>
    </source>
</evidence>
<dbReference type="GO" id="GO:0006261">
    <property type="term" value="P:DNA-templated DNA replication"/>
    <property type="evidence" value="ECO:0007669"/>
    <property type="project" value="UniProtKB-UniRule"/>
</dbReference>
<feature type="site" description="Interaction with DNA" evidence="11">
    <location>
        <position position="492"/>
    </location>
</feature>
<dbReference type="PRINTS" id="PR00418">
    <property type="entry name" value="TPI2FAMILY"/>
</dbReference>
<feature type="site" description="Interaction with DNA" evidence="11">
    <location>
        <position position="495"/>
    </location>
</feature>
<evidence type="ECO:0000256" key="9">
    <source>
        <dbReference type="ARBA" id="ARBA00023125"/>
    </source>
</evidence>
<dbReference type="GO" id="GO:0003918">
    <property type="term" value="F:DNA topoisomerase type II (double strand cut, ATP-hydrolyzing) activity"/>
    <property type="evidence" value="ECO:0007669"/>
    <property type="project" value="UniProtKB-UniRule"/>
</dbReference>
<dbReference type="NCBIfam" id="NF011501">
    <property type="entry name" value="PRK14939.1"/>
    <property type="match status" value="1"/>
</dbReference>
<dbReference type="Gene3D" id="3.40.50.670">
    <property type="match status" value="2"/>
</dbReference>
<protein>
    <recommendedName>
        <fullName evidence="11">DNA gyrase subunit B</fullName>
        <ecNumber evidence="11">5.6.2.2</ecNumber>
    </recommendedName>
</protein>
<dbReference type="SMART" id="SM00433">
    <property type="entry name" value="TOP2c"/>
    <property type="match status" value="1"/>
</dbReference>
<dbReference type="HAMAP" id="MF_01898">
    <property type="entry name" value="GyrB"/>
    <property type="match status" value="1"/>
</dbReference>
<comment type="subunit">
    <text evidence="11">Heterotetramer, composed of two GyrA and two GyrB chains. In the heterotetramer, GyrA contains the active site tyrosine that forms a transient covalent intermediate with DNA, while GyrB binds cofactors and catalyzes ATP hydrolysis.</text>
</comment>
<dbReference type="Pfam" id="PF00986">
    <property type="entry name" value="DNA_gyraseB_C"/>
    <property type="match status" value="1"/>
</dbReference>
<dbReference type="SUPFAM" id="SSF55874">
    <property type="entry name" value="ATPase domain of HSP90 chaperone/DNA topoisomerase II/histidine kinase"/>
    <property type="match status" value="1"/>
</dbReference>
<dbReference type="InterPro" id="IPR003594">
    <property type="entry name" value="HATPase_dom"/>
</dbReference>
<feature type="binding site" evidence="11">
    <location>
        <position position="467"/>
    </location>
    <ligand>
        <name>Mg(2+)</name>
        <dbReference type="ChEBI" id="CHEBI:18420"/>
        <label>1</label>
        <note>catalytic</note>
    </ligand>
</feature>
<dbReference type="Pfam" id="PF02518">
    <property type="entry name" value="HATPase_c"/>
    <property type="match status" value="1"/>
</dbReference>
<dbReference type="InterPro" id="IPR020568">
    <property type="entry name" value="Ribosomal_Su5_D2-typ_SF"/>
</dbReference>
<dbReference type="SUPFAM" id="SSF56719">
    <property type="entry name" value="Type II DNA topoisomerase"/>
    <property type="match status" value="1"/>
</dbReference>
<proteinExistence type="inferred from homology"/>
<evidence type="ECO:0000256" key="10">
    <source>
        <dbReference type="ARBA" id="ARBA00023235"/>
    </source>
</evidence>
<evidence type="ECO:0000313" key="15">
    <source>
        <dbReference type="Proteomes" id="UP000196138"/>
    </source>
</evidence>
<dbReference type="FunFam" id="3.40.50.670:FF:000007">
    <property type="entry name" value="DNA gyrase subunit B"/>
    <property type="match status" value="1"/>
</dbReference>
<dbReference type="PROSITE" id="PS50880">
    <property type="entry name" value="TOPRIM"/>
    <property type="match status" value="1"/>
</dbReference>
<dbReference type="GO" id="GO:0005694">
    <property type="term" value="C:chromosome"/>
    <property type="evidence" value="ECO:0007669"/>
    <property type="project" value="InterPro"/>
</dbReference>
<feature type="region of interest" description="Disordered" evidence="12">
    <location>
        <begin position="1"/>
        <end position="21"/>
    </location>
</feature>
<dbReference type="EC" id="5.6.2.2" evidence="11"/>
<name>A0A1Y0EIP6_9BURK</name>
<gene>
    <name evidence="11" type="primary">gyrB</name>
    <name evidence="14" type="ORF">CCO03_00040</name>
</gene>
<dbReference type="GO" id="GO:0003677">
    <property type="term" value="F:DNA binding"/>
    <property type="evidence" value="ECO:0007669"/>
    <property type="project" value="UniProtKB-KW"/>
</dbReference>
<sequence length="863" mass="94670">MTEDNKPSPPPAGSASSGAGGYGEGAIQILEGLEAVRKRPGMYIGDTSDGTGLHHLVFEVVDNSIDEALAGYCDDILVTIHADNSVSVIDNGRGIPTGVKLDDKHEPKRSAAEIALTELHAGGKFNQNSYKVSGGLHGVGVSCVNALSKKLRLTVRREGKVHVLEFSQGNVLNRQIELVEGAEVSPMKVTGDTEARGTEVHFLPDTEIFKENHEFRYEVLSKRLRELSFLNNGVRIRLKDERDGREDDFSGAGGVQGFVEFINGTKKVLHPTPFYATGERPAESYGGIPDTEIGVEVAMQWNDSYGEQVICFTNNIPQRDGGTHLTGLRAAMTRVIGKYIEAHDLAKKAKVDVTGDDMREGLCAVLSVKVPEPKFSSQTKDKLVSSEVRAPVEDIVAKTLTDYLEERPNDAKIICGKIVEAARAREAARKAREMTRRKGALDGFGLPGKLADCQEKDPALSEIYIVEGDSAGGSAKQGRDRKFQAILPLRGKILNVEKARYEKLLSSNEIITLITALGTGIGKSGDDMAAGKDDFNVEKLRYHRIIIMTDADVDGAHIRTLLLTFFYRQMPDLVERGHIYIAQPPLYKVKVGKEEQYLKDGPALDAFLLQVAMKEASVVTSRSEDGVDGPVITAEALDALARTYLTAERVIDRLSGYHMDREALRAIAAGTTLDLDTREAAAQSAATLEQALRAMQSTGQPPEVVAEVDPQHDKPYLRISRRHHGNSKSTLITQEFVHGADYAVLHEAADTFRGLIGDGAVVRRGSGERLKEQPIGDFREAMDWLMLQAESATSRQRYKGLGEMNPEQLWETTMDPTVRRLLRVEIADAIEADRVFTMLMGDEVEPRRDFIETNALRAGNIDV</sequence>
<keyword evidence="5 11" id="KW-0547">Nucleotide-binding</keyword>
<dbReference type="InterPro" id="IPR049353">
    <property type="entry name" value="GyrB_hook"/>
</dbReference>
<reference evidence="14 15" key="1">
    <citation type="submission" date="2017-05" db="EMBL/GenBank/DDBJ databases">
        <authorList>
            <person name="Song R."/>
            <person name="Chenine A.L."/>
            <person name="Ruprecht R.M."/>
        </authorList>
    </citation>
    <scope>NUCLEOTIDE SEQUENCE [LARGE SCALE GENOMIC DNA]</scope>
    <source>
        <strain evidence="14 15">DSM 26136</strain>
    </source>
</reference>
<comment type="miscellaneous">
    <text evidence="11">Few gyrases are as efficient as E.coli at forming negative supercoils. Not all organisms have 2 type II topoisomerases; in organisms with a single type II topoisomerase this enzyme also has to decatenate newly replicated chromosomes.</text>
</comment>
<dbReference type="PROSITE" id="PS00177">
    <property type="entry name" value="TOPOISOMERASE_II"/>
    <property type="match status" value="1"/>
</dbReference>
<dbReference type="InterPro" id="IPR014721">
    <property type="entry name" value="Ribsml_uS5_D2-typ_fold_subgr"/>
</dbReference>
<dbReference type="GO" id="GO:0005737">
    <property type="term" value="C:cytoplasm"/>
    <property type="evidence" value="ECO:0007669"/>
    <property type="project" value="UniProtKB-SubCell"/>
</dbReference>
<dbReference type="CDD" id="cd16928">
    <property type="entry name" value="HATPase_GyrB-like"/>
    <property type="match status" value="1"/>
</dbReference>
<feature type="binding site" evidence="11">
    <location>
        <position position="552"/>
    </location>
    <ligand>
        <name>Mg(2+)</name>
        <dbReference type="ChEBI" id="CHEBI:18420"/>
        <label>2</label>
    </ligand>
</feature>
<evidence type="ECO:0000256" key="6">
    <source>
        <dbReference type="ARBA" id="ARBA00022840"/>
    </source>
</evidence>
<evidence type="ECO:0000256" key="8">
    <source>
        <dbReference type="ARBA" id="ARBA00023029"/>
    </source>
</evidence>
<comment type="cofactor">
    <cofactor evidence="11">
        <name>Mg(2+)</name>
        <dbReference type="ChEBI" id="CHEBI:18420"/>
    </cofactor>
    <cofactor evidence="11">
        <name>Mn(2+)</name>
        <dbReference type="ChEBI" id="CHEBI:29035"/>
    </cofactor>
    <cofactor evidence="11">
        <name>Ca(2+)</name>
        <dbReference type="ChEBI" id="CHEBI:29108"/>
    </cofactor>
    <text evidence="11">Binds two Mg(2+) per subunit. The magnesium ions form salt bridges with both the protein and the DNA. Can also accept other divalent metal cations, such as Mn(2+) or Ca(2+).</text>
</comment>
<dbReference type="Pfam" id="PF00204">
    <property type="entry name" value="DNA_gyraseB"/>
    <property type="match status" value="1"/>
</dbReference>
<evidence type="ECO:0000256" key="3">
    <source>
        <dbReference type="ARBA" id="ARBA00022490"/>
    </source>
</evidence>
<dbReference type="Pfam" id="PF21249">
    <property type="entry name" value="GyrB_hook"/>
    <property type="match status" value="1"/>
</dbReference>
<dbReference type="RefSeq" id="WP_087275572.1">
    <property type="nucleotide sequence ID" value="NZ_CP021455.1"/>
</dbReference>
<evidence type="ECO:0000256" key="5">
    <source>
        <dbReference type="ARBA" id="ARBA00022741"/>
    </source>
</evidence>
<dbReference type="Proteomes" id="UP000196138">
    <property type="component" value="Chromosome"/>
</dbReference>
<comment type="similarity">
    <text evidence="2 11">Belongs to the type II topoisomerase GyrB family.</text>
</comment>
<keyword evidence="15" id="KW-1185">Reference proteome</keyword>
<evidence type="ECO:0000256" key="4">
    <source>
        <dbReference type="ARBA" id="ARBA00022723"/>
    </source>
</evidence>
<dbReference type="KEGG" id="cser:CCO03_00040"/>
<keyword evidence="10 11" id="KW-0413">Isomerase</keyword>
<dbReference type="InterPro" id="IPR000565">
    <property type="entry name" value="Topo_IIA_B"/>
</dbReference>
<evidence type="ECO:0000256" key="7">
    <source>
        <dbReference type="ARBA" id="ARBA00022842"/>
    </source>
</evidence>
<dbReference type="EMBL" id="CP021455">
    <property type="protein sequence ID" value="ARU03291.1"/>
    <property type="molecule type" value="Genomic_DNA"/>
</dbReference>
<comment type="subcellular location">
    <subcellularLocation>
        <location evidence="11">Cytoplasm</location>
    </subcellularLocation>
</comment>
<dbReference type="InterPro" id="IPR001241">
    <property type="entry name" value="Topo_IIA"/>
</dbReference>
<dbReference type="PRINTS" id="PR01159">
    <property type="entry name" value="DNAGYRASEB"/>
</dbReference>
<accession>A0A1Y0EIP6</accession>
<dbReference type="InterPro" id="IPR013760">
    <property type="entry name" value="Topo_IIA-like_dom_sf"/>
</dbReference>
<dbReference type="InterPro" id="IPR006171">
    <property type="entry name" value="TOPRIM_dom"/>
</dbReference>
<dbReference type="SMART" id="SM00387">
    <property type="entry name" value="HATPase_c"/>
    <property type="match status" value="1"/>
</dbReference>
<dbReference type="GO" id="GO:0046872">
    <property type="term" value="F:metal ion binding"/>
    <property type="evidence" value="ECO:0007669"/>
    <property type="project" value="UniProtKB-KW"/>
</dbReference>
<dbReference type="CDD" id="cd00822">
    <property type="entry name" value="TopoII_Trans_DNA_gyrase"/>
    <property type="match status" value="1"/>
</dbReference>
<dbReference type="NCBIfam" id="TIGR01059">
    <property type="entry name" value="gyrB"/>
    <property type="match status" value="1"/>
</dbReference>
<evidence type="ECO:0000313" key="14">
    <source>
        <dbReference type="EMBL" id="ARU03291.1"/>
    </source>
</evidence>
<dbReference type="Gene3D" id="3.30.565.10">
    <property type="entry name" value="Histidine kinase-like ATPase, C-terminal domain"/>
    <property type="match status" value="1"/>
</dbReference>
<dbReference type="Gene3D" id="3.30.230.10">
    <property type="match status" value="1"/>
</dbReference>
<dbReference type="InterPro" id="IPR034160">
    <property type="entry name" value="TOPRIM_GyrB"/>
</dbReference>
<keyword evidence="7 11" id="KW-0460">Magnesium</keyword>
<dbReference type="InterPro" id="IPR013759">
    <property type="entry name" value="Topo_IIA_B_C"/>
</dbReference>
<comment type="function">
    <text evidence="11">A type II topoisomerase that negatively supercoils closed circular double-stranded (ds) DNA in an ATP-dependent manner to modulate DNA topology and maintain chromosomes in an underwound state. Negative supercoiling favors strand separation, and DNA replication, transcription, recombination and repair, all of which involve strand separation. Also able to catalyze the interconversion of other topological isomers of dsDNA rings, including catenanes and knotted rings. Type II topoisomerases break and join 2 DNA strands simultaneously in an ATP-dependent manner.</text>
</comment>
<keyword evidence="6 11" id="KW-0067">ATP-binding</keyword>
<keyword evidence="9" id="KW-0238">DNA-binding</keyword>
<dbReference type="GO" id="GO:0005524">
    <property type="term" value="F:ATP binding"/>
    <property type="evidence" value="ECO:0007669"/>
    <property type="project" value="UniProtKB-UniRule"/>
</dbReference>
<dbReference type="InterPro" id="IPR036890">
    <property type="entry name" value="HATPase_C_sf"/>
</dbReference>
<keyword evidence="4 11" id="KW-0479">Metal-binding</keyword>
<dbReference type="FunFam" id="3.30.565.10:FF:000002">
    <property type="entry name" value="DNA gyrase subunit B"/>
    <property type="match status" value="1"/>
</dbReference>
<dbReference type="PANTHER" id="PTHR45866">
    <property type="entry name" value="DNA GYRASE/TOPOISOMERASE SUBUNIT B"/>
    <property type="match status" value="1"/>
</dbReference>
<dbReference type="Gene3D" id="3.10.20.690">
    <property type="match status" value="1"/>
</dbReference>
<evidence type="ECO:0000256" key="1">
    <source>
        <dbReference type="ARBA" id="ARBA00000185"/>
    </source>
</evidence>
<dbReference type="NCBIfam" id="NF004189">
    <property type="entry name" value="PRK05644.1"/>
    <property type="match status" value="1"/>
</dbReference>
<dbReference type="Pfam" id="PF18053">
    <property type="entry name" value="GyrB_insert"/>
    <property type="match status" value="1"/>
</dbReference>
<dbReference type="InterPro" id="IPR011557">
    <property type="entry name" value="GyrB"/>
</dbReference>
<dbReference type="GO" id="GO:0006265">
    <property type="term" value="P:DNA topological change"/>
    <property type="evidence" value="ECO:0007669"/>
    <property type="project" value="UniProtKB-UniRule"/>
</dbReference>
<dbReference type="InterPro" id="IPR041423">
    <property type="entry name" value="GyrB_insert"/>
</dbReference>
<feature type="binding site" evidence="11">
    <location>
        <position position="550"/>
    </location>
    <ligand>
        <name>Mg(2+)</name>
        <dbReference type="ChEBI" id="CHEBI:18420"/>
        <label>1</label>
        <note>catalytic</note>
    </ligand>
</feature>
<organism evidence="14 15">
    <name type="scientific">Comamonas serinivorans</name>
    <dbReference type="NCBI Taxonomy" id="1082851"/>
    <lineage>
        <taxon>Bacteria</taxon>
        <taxon>Pseudomonadati</taxon>
        <taxon>Pseudomonadota</taxon>
        <taxon>Betaproteobacteria</taxon>
        <taxon>Burkholderiales</taxon>
        <taxon>Comamonadaceae</taxon>
        <taxon>Comamonas</taxon>
    </lineage>
</organism>
<dbReference type="PANTHER" id="PTHR45866:SF1">
    <property type="entry name" value="DNA GYRASE SUBUNIT B, MITOCHONDRIAL"/>
    <property type="match status" value="1"/>
</dbReference>
<dbReference type="Pfam" id="PF01751">
    <property type="entry name" value="Toprim"/>
    <property type="match status" value="1"/>
</dbReference>
<keyword evidence="8 11" id="KW-0799">Topoisomerase</keyword>
<evidence type="ECO:0000256" key="11">
    <source>
        <dbReference type="HAMAP-Rule" id="MF_01898"/>
    </source>
</evidence>
<dbReference type="InterPro" id="IPR013506">
    <property type="entry name" value="Topo_IIA_bsu_dom2"/>
</dbReference>
<feature type="binding site" evidence="11">
    <location>
        <position position="550"/>
    </location>
    <ligand>
        <name>Mg(2+)</name>
        <dbReference type="ChEBI" id="CHEBI:18420"/>
        <label>2</label>
    </ligand>
</feature>
<dbReference type="SUPFAM" id="SSF54211">
    <property type="entry name" value="Ribosomal protein S5 domain 2-like"/>
    <property type="match status" value="1"/>
</dbReference>